<gene>
    <name evidence="1" type="ORF">LEP1GSC036_3311</name>
</gene>
<evidence type="ECO:0000313" key="2">
    <source>
        <dbReference type="Proteomes" id="UP000001338"/>
    </source>
</evidence>
<organism evidence="1 2">
    <name type="scientific">Leptospira weilii str. 2006001853</name>
    <dbReference type="NCBI Taxonomy" id="1001589"/>
    <lineage>
        <taxon>Bacteria</taxon>
        <taxon>Pseudomonadati</taxon>
        <taxon>Spirochaetota</taxon>
        <taxon>Spirochaetia</taxon>
        <taxon>Leptospirales</taxon>
        <taxon>Leptospiraceae</taxon>
        <taxon>Leptospira</taxon>
    </lineage>
</organism>
<dbReference type="Proteomes" id="UP000001338">
    <property type="component" value="Unassembled WGS sequence"/>
</dbReference>
<comment type="caution">
    <text evidence="1">The sequence shown here is derived from an EMBL/GenBank/DDBJ whole genome shotgun (WGS) entry which is preliminary data.</text>
</comment>
<accession>A0A828Z3E2</accession>
<sequence>MNYKYIKPEIVSSDKYYSNNAIKNKLKKRNIQYRIPNKKNTINPEWITPLLIPMK</sequence>
<reference evidence="1 2" key="1">
    <citation type="submission" date="2012-10" db="EMBL/GenBank/DDBJ databases">
        <authorList>
            <person name="Harkins D.M."/>
            <person name="Durkin A.S."/>
            <person name="Brinkac L.M."/>
            <person name="Haft D.H."/>
            <person name="Selengut J.D."/>
            <person name="Sanka R."/>
            <person name="DePew J."/>
            <person name="Purushe J."/>
            <person name="Whelen A.C."/>
            <person name="Vinetz J.M."/>
            <person name="Sutton G.G."/>
            <person name="Nierman W.C."/>
            <person name="Fouts D.E."/>
        </authorList>
    </citation>
    <scope>NUCLEOTIDE SEQUENCE [LARGE SCALE GENOMIC DNA]</scope>
    <source>
        <strain evidence="1 2">2006001853</strain>
    </source>
</reference>
<name>A0A828Z3E2_9LEPT</name>
<proteinExistence type="predicted"/>
<evidence type="ECO:0000313" key="1">
    <source>
        <dbReference type="EMBL" id="EKR64791.1"/>
    </source>
</evidence>
<protein>
    <recommendedName>
        <fullName evidence="3">Transposase, IS4-like family protein</fullName>
    </recommendedName>
</protein>
<evidence type="ECO:0008006" key="3">
    <source>
        <dbReference type="Google" id="ProtNLM"/>
    </source>
</evidence>
<dbReference type="EMBL" id="AFLV02000038">
    <property type="protein sequence ID" value="EKR64791.1"/>
    <property type="molecule type" value="Genomic_DNA"/>
</dbReference>
<dbReference type="AlphaFoldDB" id="A0A828Z3E2"/>